<keyword evidence="2" id="KW-0325">Glycoprotein</keyword>
<dbReference type="SUPFAM" id="SSF52540">
    <property type="entry name" value="P-loop containing nucleoside triphosphate hydrolases"/>
    <property type="match status" value="1"/>
</dbReference>
<evidence type="ECO:0000313" key="10">
    <source>
        <dbReference type="Proteomes" id="UP000014760"/>
    </source>
</evidence>
<dbReference type="EMBL" id="AMQN01002642">
    <property type="status" value="NOT_ANNOTATED_CDS"/>
    <property type="molecule type" value="Genomic_DNA"/>
</dbReference>
<feature type="region of interest" description="Disordered" evidence="6">
    <location>
        <begin position="1"/>
        <end position="25"/>
    </location>
</feature>
<protein>
    <recommendedName>
        <fullName evidence="7">Sulfotransferase domain-containing protein</fullName>
    </recommendedName>
</protein>
<evidence type="ECO:0000256" key="6">
    <source>
        <dbReference type="SAM" id="MobiDB-lite"/>
    </source>
</evidence>
<evidence type="ECO:0000256" key="3">
    <source>
        <dbReference type="PIRSR" id="PIRSR637359-1"/>
    </source>
</evidence>
<dbReference type="PANTHER" id="PTHR10605">
    <property type="entry name" value="HEPARAN SULFATE SULFOTRANSFERASE"/>
    <property type="match status" value="1"/>
</dbReference>
<dbReference type="Gene3D" id="3.40.50.300">
    <property type="entry name" value="P-loop containing nucleotide triphosphate hydrolases"/>
    <property type="match status" value="1"/>
</dbReference>
<dbReference type="InterPro" id="IPR000863">
    <property type="entry name" value="Sulfotransferase_dom"/>
</dbReference>
<dbReference type="InterPro" id="IPR037359">
    <property type="entry name" value="NST/OST"/>
</dbReference>
<feature type="binding site" evidence="4">
    <location>
        <position position="169"/>
    </location>
    <ligand>
        <name>3'-phosphoadenylyl sulfate</name>
        <dbReference type="ChEBI" id="CHEBI:58339"/>
    </ligand>
</feature>
<dbReference type="Proteomes" id="UP000014760">
    <property type="component" value="Unassembled WGS sequence"/>
</dbReference>
<feature type="binding site" evidence="4">
    <location>
        <position position="282"/>
    </location>
    <ligand>
        <name>3'-phosphoadenylyl sulfate</name>
        <dbReference type="ChEBI" id="CHEBI:58339"/>
    </ligand>
</feature>
<evidence type="ECO:0000313" key="9">
    <source>
        <dbReference type="EnsemblMetazoa" id="CapteP137505"/>
    </source>
</evidence>
<keyword evidence="1" id="KW-0808">Transferase</keyword>
<dbReference type="EMBL" id="KB309773">
    <property type="protein sequence ID" value="ELT93359.1"/>
    <property type="molecule type" value="Genomic_DNA"/>
</dbReference>
<evidence type="ECO:0000256" key="4">
    <source>
        <dbReference type="PIRSR" id="PIRSR637359-2"/>
    </source>
</evidence>
<dbReference type="HOGENOM" id="CLU_017703_0_0_1"/>
<keyword evidence="10" id="KW-1185">Reference proteome</keyword>
<sequence>MKTEGSKREKDRATAEKYEGEKQASQKRILLEKYKLGHSSVEDILNGIKPPANPNIHIFTEEDVANEPDDPRKRVFPHALIIGARKAGTSALQDFLTLHPDIMAPSSEPAWFFTDSKYSRGLGYYRTLLPSVKDGQISIEKSAEYFHSPQVPERVRSFNSSMKLLLIVRDPYVRMVSDYMFMKRYPYASKCIEKKFTFEEIAYDETTGQVNTVYGGLKRSIYYIWFKEWLRFFPRKQILVVDGDEFAKKNPGIELTVVEKFLGVQPVLTEEQFFFNETKKFYCAKATGCLKVDKGHEPIIVPAHVQKAIHDYLSPLNQKFYDLVGRDFGWQ</sequence>
<dbReference type="Pfam" id="PF00685">
    <property type="entry name" value="Sulfotransfer_1"/>
    <property type="match status" value="1"/>
</dbReference>
<reference evidence="10" key="1">
    <citation type="submission" date="2012-12" db="EMBL/GenBank/DDBJ databases">
        <authorList>
            <person name="Hellsten U."/>
            <person name="Grimwood J."/>
            <person name="Chapman J.A."/>
            <person name="Shapiro H."/>
            <person name="Aerts A."/>
            <person name="Otillar R.P."/>
            <person name="Terry A.Y."/>
            <person name="Boore J.L."/>
            <person name="Simakov O."/>
            <person name="Marletaz F."/>
            <person name="Cho S.-J."/>
            <person name="Edsinger-Gonzales E."/>
            <person name="Havlak P."/>
            <person name="Kuo D.-H."/>
            <person name="Larsson T."/>
            <person name="Lv J."/>
            <person name="Arendt D."/>
            <person name="Savage R."/>
            <person name="Osoegawa K."/>
            <person name="de Jong P."/>
            <person name="Lindberg D.R."/>
            <person name="Seaver E.C."/>
            <person name="Weisblat D.A."/>
            <person name="Putnam N.H."/>
            <person name="Grigoriev I.V."/>
            <person name="Rokhsar D.S."/>
        </authorList>
    </citation>
    <scope>NUCLEOTIDE SEQUENCE</scope>
    <source>
        <strain evidence="10">I ESC-2004</strain>
    </source>
</reference>
<name>R7TI22_CAPTE</name>
<dbReference type="STRING" id="283909.R7TI22"/>
<dbReference type="EnsemblMetazoa" id="CapteT137505">
    <property type="protein sequence ID" value="CapteP137505"/>
    <property type="gene ID" value="CapteG137505"/>
</dbReference>
<feature type="domain" description="Sulfotransferase" evidence="7">
    <location>
        <begin position="77"/>
        <end position="289"/>
    </location>
</feature>
<evidence type="ECO:0000259" key="7">
    <source>
        <dbReference type="Pfam" id="PF00685"/>
    </source>
</evidence>
<evidence type="ECO:0000256" key="2">
    <source>
        <dbReference type="ARBA" id="ARBA00023180"/>
    </source>
</evidence>
<evidence type="ECO:0000256" key="1">
    <source>
        <dbReference type="ARBA" id="ARBA00022679"/>
    </source>
</evidence>
<feature type="disulfide bond" evidence="5">
    <location>
        <begin position="283"/>
        <end position="289"/>
    </location>
</feature>
<reference evidence="9" key="3">
    <citation type="submission" date="2015-06" db="UniProtKB">
        <authorList>
            <consortium name="EnsemblMetazoa"/>
        </authorList>
    </citation>
    <scope>IDENTIFICATION</scope>
</reference>
<evidence type="ECO:0000256" key="5">
    <source>
        <dbReference type="PIRSR" id="PIRSR637359-3"/>
    </source>
</evidence>
<evidence type="ECO:0000313" key="8">
    <source>
        <dbReference type="EMBL" id="ELT93359.1"/>
    </source>
</evidence>
<dbReference type="GO" id="GO:0008467">
    <property type="term" value="F:[heparan sulfate]-glucosamine 3-sulfotransferase activity"/>
    <property type="evidence" value="ECO:0007669"/>
    <property type="project" value="TreeGrafter"/>
</dbReference>
<dbReference type="InterPro" id="IPR027417">
    <property type="entry name" value="P-loop_NTPase"/>
</dbReference>
<organism evidence="8">
    <name type="scientific">Capitella teleta</name>
    <name type="common">Polychaete worm</name>
    <dbReference type="NCBI Taxonomy" id="283909"/>
    <lineage>
        <taxon>Eukaryota</taxon>
        <taxon>Metazoa</taxon>
        <taxon>Spiralia</taxon>
        <taxon>Lophotrochozoa</taxon>
        <taxon>Annelida</taxon>
        <taxon>Polychaeta</taxon>
        <taxon>Sedentaria</taxon>
        <taxon>Scolecida</taxon>
        <taxon>Capitellidae</taxon>
        <taxon>Capitella</taxon>
    </lineage>
</organism>
<feature type="active site" description="For sulfotransferase activity" evidence="3">
    <location>
        <position position="86"/>
    </location>
</feature>
<dbReference type="PANTHER" id="PTHR10605:SF65">
    <property type="entry name" value="GH20068P"/>
    <property type="match status" value="1"/>
</dbReference>
<proteinExistence type="predicted"/>
<gene>
    <name evidence="8" type="ORF">CAPTEDRAFT_137505</name>
</gene>
<keyword evidence="5" id="KW-1015">Disulfide bond</keyword>
<dbReference type="AlphaFoldDB" id="R7TI22"/>
<dbReference type="OrthoDB" id="411451at2759"/>
<feature type="binding site" evidence="4">
    <location>
        <position position="177"/>
    </location>
    <ligand>
        <name>3'-phosphoadenylyl sulfate</name>
        <dbReference type="ChEBI" id="CHEBI:58339"/>
    </ligand>
</feature>
<accession>R7TI22</accession>
<reference evidence="8 10" key="2">
    <citation type="journal article" date="2013" name="Nature">
        <title>Insights into bilaterian evolution from three spiralian genomes.</title>
        <authorList>
            <person name="Simakov O."/>
            <person name="Marletaz F."/>
            <person name="Cho S.J."/>
            <person name="Edsinger-Gonzales E."/>
            <person name="Havlak P."/>
            <person name="Hellsten U."/>
            <person name="Kuo D.H."/>
            <person name="Larsson T."/>
            <person name="Lv J."/>
            <person name="Arendt D."/>
            <person name="Savage R."/>
            <person name="Osoegawa K."/>
            <person name="de Jong P."/>
            <person name="Grimwood J."/>
            <person name="Chapman J.A."/>
            <person name="Shapiro H."/>
            <person name="Aerts A."/>
            <person name="Otillar R.P."/>
            <person name="Terry A.Y."/>
            <person name="Boore J.L."/>
            <person name="Grigoriev I.V."/>
            <person name="Lindberg D.R."/>
            <person name="Seaver E.C."/>
            <person name="Weisblat D.A."/>
            <person name="Putnam N.H."/>
            <person name="Rokhsar D.S."/>
        </authorList>
    </citation>
    <scope>NUCLEOTIDE SEQUENCE</scope>
    <source>
        <strain evidence="8 10">I ESC-2004</strain>
    </source>
</reference>
<dbReference type="OMA" id="WIKSEEY"/>